<gene>
    <name evidence="2" type="ORF">GNE07_16815</name>
</gene>
<evidence type="ECO:0000313" key="3">
    <source>
        <dbReference type="Proteomes" id="UP000434223"/>
    </source>
</evidence>
<proteinExistence type="predicted"/>
<protein>
    <submittedName>
        <fullName evidence="2">TIGR02646 family protein</fullName>
    </submittedName>
</protein>
<reference evidence="2 3" key="1">
    <citation type="submission" date="2019-09" db="EMBL/GenBank/DDBJ databases">
        <title>Draft genome sequencing of Hungatella hathewayi 123Y-2.</title>
        <authorList>
            <person name="Lv Q."/>
            <person name="Li S."/>
        </authorList>
    </citation>
    <scope>NUCLEOTIDE SEQUENCE [LARGE SCALE GENOMIC DNA]</scope>
    <source>
        <strain evidence="2 3">123Y-2</strain>
    </source>
</reference>
<dbReference type="EMBL" id="WNME01000011">
    <property type="protein sequence ID" value="MUB64696.1"/>
    <property type="molecule type" value="Genomic_DNA"/>
</dbReference>
<dbReference type="Gene3D" id="1.10.30.50">
    <property type="match status" value="1"/>
</dbReference>
<dbReference type="Pfam" id="PF01844">
    <property type="entry name" value="HNH"/>
    <property type="match status" value="1"/>
</dbReference>
<dbReference type="NCBIfam" id="TIGR02646">
    <property type="entry name" value="retron system putative HNH endonuclease"/>
    <property type="match status" value="1"/>
</dbReference>
<dbReference type="GO" id="GO:0003676">
    <property type="term" value="F:nucleic acid binding"/>
    <property type="evidence" value="ECO:0007669"/>
    <property type="project" value="InterPro"/>
</dbReference>
<dbReference type="InterPro" id="IPR013467">
    <property type="entry name" value="HNH78-like"/>
</dbReference>
<dbReference type="InterPro" id="IPR003615">
    <property type="entry name" value="HNH_nuc"/>
</dbReference>
<evidence type="ECO:0000313" key="2">
    <source>
        <dbReference type="EMBL" id="MUB64696.1"/>
    </source>
</evidence>
<evidence type="ECO:0000259" key="1">
    <source>
        <dbReference type="SMART" id="SM00507"/>
    </source>
</evidence>
<dbReference type="GO" id="GO:0008270">
    <property type="term" value="F:zinc ion binding"/>
    <property type="evidence" value="ECO:0007669"/>
    <property type="project" value="InterPro"/>
</dbReference>
<feature type="domain" description="HNH nuclease" evidence="1">
    <location>
        <begin position="50"/>
        <end position="106"/>
    </location>
</feature>
<organism evidence="2 3">
    <name type="scientific">Hungatella hathewayi</name>
    <dbReference type="NCBI Taxonomy" id="154046"/>
    <lineage>
        <taxon>Bacteria</taxon>
        <taxon>Bacillati</taxon>
        <taxon>Bacillota</taxon>
        <taxon>Clostridia</taxon>
        <taxon>Lachnospirales</taxon>
        <taxon>Lachnospiraceae</taxon>
        <taxon>Hungatella</taxon>
    </lineage>
</organism>
<dbReference type="Proteomes" id="UP000434223">
    <property type="component" value="Unassembled WGS sequence"/>
</dbReference>
<dbReference type="SMART" id="SM00507">
    <property type="entry name" value="HNHc"/>
    <property type="match status" value="1"/>
</dbReference>
<dbReference type="AlphaFoldDB" id="A0AAW9WJE1"/>
<dbReference type="CDD" id="cd00085">
    <property type="entry name" value="HNHc"/>
    <property type="match status" value="1"/>
</dbReference>
<dbReference type="InterPro" id="IPR002711">
    <property type="entry name" value="HNH"/>
</dbReference>
<sequence>MKQRSILIMLNAANPVKYSKGQRQYIKKLGTPRYEDWSVNNKINNNIKKTIRYQLLIQQNNRCAYCGLKLFETSRPEIEHIAPRRIHPEFEYINKNLVIACQYCNSSSRKGSYDTIAVKTDYYNACQFNIVHPYYDDTDKYFDEETFIIKIKSGLPENMRKKAEKTFEIFKIDDPLQVEARAKQVIFDRCRQNYSLSELAEKLLNEISTYN</sequence>
<dbReference type="GO" id="GO:0004519">
    <property type="term" value="F:endonuclease activity"/>
    <property type="evidence" value="ECO:0007669"/>
    <property type="project" value="InterPro"/>
</dbReference>
<comment type="caution">
    <text evidence="2">The sequence shown here is derived from an EMBL/GenBank/DDBJ whole genome shotgun (WGS) entry which is preliminary data.</text>
</comment>
<accession>A0AAW9WJE1</accession>
<name>A0AAW9WJE1_9FIRM</name>